<dbReference type="InterPro" id="IPR037185">
    <property type="entry name" value="EmrE-like"/>
</dbReference>
<comment type="similarity">
    <text evidence="2">Belongs to the EamA transporter family.</text>
</comment>
<dbReference type="InterPro" id="IPR050638">
    <property type="entry name" value="AA-Vitamin_Transporters"/>
</dbReference>
<feature type="transmembrane region" description="Helical" evidence="6">
    <location>
        <begin position="286"/>
        <end position="302"/>
    </location>
</feature>
<organism evidence="8 9">
    <name type="scientific">Virgisporangium aurantiacum</name>
    <dbReference type="NCBI Taxonomy" id="175570"/>
    <lineage>
        <taxon>Bacteria</taxon>
        <taxon>Bacillati</taxon>
        <taxon>Actinomycetota</taxon>
        <taxon>Actinomycetes</taxon>
        <taxon>Micromonosporales</taxon>
        <taxon>Micromonosporaceae</taxon>
        <taxon>Virgisporangium</taxon>
    </lineage>
</organism>
<dbReference type="Pfam" id="PF00892">
    <property type="entry name" value="EamA"/>
    <property type="match status" value="2"/>
</dbReference>
<dbReference type="GO" id="GO:0016020">
    <property type="term" value="C:membrane"/>
    <property type="evidence" value="ECO:0007669"/>
    <property type="project" value="UniProtKB-SubCell"/>
</dbReference>
<feature type="transmembrane region" description="Helical" evidence="6">
    <location>
        <begin position="102"/>
        <end position="124"/>
    </location>
</feature>
<feature type="transmembrane region" description="Helical" evidence="6">
    <location>
        <begin position="168"/>
        <end position="187"/>
    </location>
</feature>
<proteinExistence type="inferred from homology"/>
<feature type="transmembrane region" description="Helical" evidence="6">
    <location>
        <begin position="46"/>
        <end position="63"/>
    </location>
</feature>
<feature type="domain" description="EamA" evidence="7">
    <location>
        <begin position="11"/>
        <end position="148"/>
    </location>
</feature>
<feature type="transmembrane region" description="Helical" evidence="6">
    <location>
        <begin position="232"/>
        <end position="255"/>
    </location>
</feature>
<dbReference type="Proteomes" id="UP000612585">
    <property type="component" value="Unassembled WGS sequence"/>
</dbReference>
<accession>A0A8J3Z095</accession>
<dbReference type="AlphaFoldDB" id="A0A8J3Z095"/>
<feature type="transmembrane region" description="Helical" evidence="6">
    <location>
        <begin position="75"/>
        <end position="96"/>
    </location>
</feature>
<feature type="domain" description="EamA" evidence="7">
    <location>
        <begin position="169"/>
        <end position="302"/>
    </location>
</feature>
<gene>
    <name evidence="8" type="ORF">Vau01_004270</name>
</gene>
<evidence type="ECO:0000313" key="9">
    <source>
        <dbReference type="Proteomes" id="UP000612585"/>
    </source>
</evidence>
<evidence type="ECO:0000256" key="3">
    <source>
        <dbReference type="ARBA" id="ARBA00022692"/>
    </source>
</evidence>
<feature type="transmembrane region" description="Helical" evidence="6">
    <location>
        <begin position="131"/>
        <end position="148"/>
    </location>
</feature>
<comment type="subcellular location">
    <subcellularLocation>
        <location evidence="1">Membrane</location>
        <topology evidence="1">Multi-pass membrane protein</topology>
    </subcellularLocation>
</comment>
<reference evidence="8" key="1">
    <citation type="submission" date="2021-01" db="EMBL/GenBank/DDBJ databases">
        <title>Whole genome shotgun sequence of Virgisporangium aurantiacum NBRC 16421.</title>
        <authorList>
            <person name="Komaki H."/>
            <person name="Tamura T."/>
        </authorList>
    </citation>
    <scope>NUCLEOTIDE SEQUENCE</scope>
    <source>
        <strain evidence="8">NBRC 16421</strain>
    </source>
</reference>
<keyword evidence="4 6" id="KW-1133">Transmembrane helix</keyword>
<keyword evidence="9" id="KW-1185">Reference proteome</keyword>
<evidence type="ECO:0000313" key="8">
    <source>
        <dbReference type="EMBL" id="GIJ52911.1"/>
    </source>
</evidence>
<dbReference type="RefSeq" id="WP_203986412.1">
    <property type="nucleotide sequence ID" value="NZ_BOPG01000003.1"/>
</dbReference>
<evidence type="ECO:0000256" key="6">
    <source>
        <dbReference type="SAM" id="Phobius"/>
    </source>
</evidence>
<sequence length="311" mass="30933">MASNSSLPVGRGLWFVCIAATAWGTGGAVAAVLYDTSGLGPVAVSWWRFVGGVLLLAGVRRWFGPRGRLRFPRGSWGSMTVTGCGLALYQTAYFVAIQYTGLAVATVVTLGAGPVLIAVGARLAGIERLDGAGVAACVGAVLGLVLLVGDGVVGVGAGTGADAGVDPVGVGFALLSAAGYASVTLLTRRGNGLDRYDTALGGFGVGAVVLAPLAIIDGPLPSSGGVVLTAGLLFYLMAVPTALAYALFFAGLAVVRATTASVVALVEPVTAAAVAVTLLGERLTPVAAVGGAILLGTVFLLMRSERQSVDS</sequence>
<comment type="caution">
    <text evidence="8">The sequence shown here is derived from an EMBL/GenBank/DDBJ whole genome shotgun (WGS) entry which is preliminary data.</text>
</comment>
<evidence type="ECO:0000256" key="1">
    <source>
        <dbReference type="ARBA" id="ARBA00004141"/>
    </source>
</evidence>
<dbReference type="PANTHER" id="PTHR32322">
    <property type="entry name" value="INNER MEMBRANE TRANSPORTER"/>
    <property type="match status" value="1"/>
</dbReference>
<feature type="transmembrane region" description="Helical" evidence="6">
    <location>
        <begin position="199"/>
        <end position="220"/>
    </location>
</feature>
<keyword evidence="5 6" id="KW-0472">Membrane</keyword>
<evidence type="ECO:0000256" key="5">
    <source>
        <dbReference type="ARBA" id="ARBA00023136"/>
    </source>
</evidence>
<evidence type="ECO:0000259" key="7">
    <source>
        <dbReference type="Pfam" id="PF00892"/>
    </source>
</evidence>
<evidence type="ECO:0000256" key="4">
    <source>
        <dbReference type="ARBA" id="ARBA00022989"/>
    </source>
</evidence>
<feature type="transmembrane region" description="Helical" evidence="6">
    <location>
        <begin position="12"/>
        <end position="34"/>
    </location>
</feature>
<dbReference type="SUPFAM" id="SSF103481">
    <property type="entry name" value="Multidrug resistance efflux transporter EmrE"/>
    <property type="match status" value="2"/>
</dbReference>
<name>A0A8J3Z095_9ACTN</name>
<feature type="transmembrane region" description="Helical" evidence="6">
    <location>
        <begin position="262"/>
        <end position="280"/>
    </location>
</feature>
<protein>
    <submittedName>
        <fullName evidence="8">Membrane protein</fullName>
    </submittedName>
</protein>
<dbReference type="InterPro" id="IPR000620">
    <property type="entry name" value="EamA_dom"/>
</dbReference>
<evidence type="ECO:0000256" key="2">
    <source>
        <dbReference type="ARBA" id="ARBA00007362"/>
    </source>
</evidence>
<keyword evidence="3 6" id="KW-0812">Transmembrane</keyword>
<dbReference type="EMBL" id="BOPG01000003">
    <property type="protein sequence ID" value="GIJ52911.1"/>
    <property type="molecule type" value="Genomic_DNA"/>
</dbReference>
<dbReference type="PANTHER" id="PTHR32322:SF2">
    <property type="entry name" value="EAMA DOMAIN-CONTAINING PROTEIN"/>
    <property type="match status" value="1"/>
</dbReference>